<evidence type="ECO:0000256" key="4">
    <source>
        <dbReference type="ARBA" id="ARBA00023002"/>
    </source>
</evidence>
<comment type="caution">
    <text evidence="7">The sequence shown here is derived from an EMBL/GenBank/DDBJ whole genome shotgun (WGS) entry which is preliminary data.</text>
</comment>
<dbReference type="PANTHER" id="PTHR47356">
    <property type="entry name" value="FAD-DEPENDENT MONOOXYGENASE ASQG-RELATED"/>
    <property type="match status" value="1"/>
</dbReference>
<keyword evidence="5" id="KW-0812">Transmembrane</keyword>
<dbReference type="InterPro" id="IPR002938">
    <property type="entry name" value="FAD-bd"/>
</dbReference>
<dbReference type="InterPro" id="IPR036188">
    <property type="entry name" value="FAD/NAD-bd_sf"/>
</dbReference>
<evidence type="ECO:0000259" key="6">
    <source>
        <dbReference type="Pfam" id="PF01494"/>
    </source>
</evidence>
<evidence type="ECO:0000256" key="5">
    <source>
        <dbReference type="SAM" id="Phobius"/>
    </source>
</evidence>
<reference evidence="7 8" key="1">
    <citation type="submission" date="2016-07" db="EMBL/GenBank/DDBJ databases">
        <title>Pervasive Adenine N6-methylation of Active Genes in Fungi.</title>
        <authorList>
            <consortium name="DOE Joint Genome Institute"/>
            <person name="Mondo S.J."/>
            <person name="Dannebaum R.O."/>
            <person name="Kuo R.C."/>
            <person name="Labutti K."/>
            <person name="Haridas S."/>
            <person name="Kuo A."/>
            <person name="Salamov A."/>
            <person name="Ahrendt S.R."/>
            <person name="Lipzen A."/>
            <person name="Sullivan W."/>
            <person name="Andreopoulos W.B."/>
            <person name="Clum A."/>
            <person name="Lindquist E."/>
            <person name="Daum C."/>
            <person name="Ramamoorthy G.K."/>
            <person name="Gryganskyi A."/>
            <person name="Culley D."/>
            <person name="Magnuson J.K."/>
            <person name="James T.Y."/>
            <person name="O'Malley M.A."/>
            <person name="Stajich J.E."/>
            <person name="Spatafora J.W."/>
            <person name="Visel A."/>
            <person name="Grigoriev I.V."/>
        </authorList>
    </citation>
    <scope>NUCLEOTIDE SEQUENCE [LARGE SCALE GENOMIC DNA]</scope>
    <source>
        <strain evidence="7 8">NRRL 3116</strain>
    </source>
</reference>
<dbReference type="Proteomes" id="UP000193648">
    <property type="component" value="Unassembled WGS sequence"/>
</dbReference>
<keyword evidence="8" id="KW-1185">Reference proteome</keyword>
<proteinExistence type="inferred from homology"/>
<dbReference type="GO" id="GO:0071949">
    <property type="term" value="F:FAD binding"/>
    <property type="evidence" value="ECO:0007669"/>
    <property type="project" value="InterPro"/>
</dbReference>
<dbReference type="InterPro" id="IPR050562">
    <property type="entry name" value="FAD_mOase_fung"/>
</dbReference>
<dbReference type="PRINTS" id="PR00420">
    <property type="entry name" value="RNGMNOXGNASE"/>
</dbReference>
<accession>A0A1Y2GGS7</accession>
<dbReference type="Gene3D" id="3.50.50.60">
    <property type="entry name" value="FAD/NAD(P)-binding domain"/>
    <property type="match status" value="1"/>
</dbReference>
<gene>
    <name evidence="7" type="ORF">BCR41DRAFT_388487</name>
</gene>
<keyword evidence="5" id="KW-1133">Transmembrane helix</keyword>
<protein>
    <recommendedName>
        <fullName evidence="6">FAD-binding domain-containing protein</fullName>
    </recommendedName>
</protein>
<evidence type="ECO:0000256" key="1">
    <source>
        <dbReference type="ARBA" id="ARBA00007992"/>
    </source>
</evidence>
<dbReference type="SUPFAM" id="SSF51905">
    <property type="entry name" value="FAD/NAD(P)-binding domain"/>
    <property type="match status" value="1"/>
</dbReference>
<dbReference type="AlphaFoldDB" id="A0A1Y2GGS7"/>
<dbReference type="InParanoid" id="A0A1Y2GGS7"/>
<comment type="similarity">
    <text evidence="1">Belongs to the paxM FAD-dependent monooxygenase family.</text>
</comment>
<keyword evidence="4" id="KW-0560">Oxidoreductase</keyword>
<dbReference type="Pfam" id="PF01494">
    <property type="entry name" value="FAD_binding_3"/>
    <property type="match status" value="1"/>
</dbReference>
<feature type="transmembrane region" description="Helical" evidence="5">
    <location>
        <begin position="14"/>
        <end position="33"/>
    </location>
</feature>
<name>A0A1Y2GGS7_9FUNG</name>
<dbReference type="OrthoDB" id="2431938at2759"/>
<dbReference type="EMBL" id="MCFF01000036">
    <property type="protein sequence ID" value="ORZ08758.1"/>
    <property type="molecule type" value="Genomic_DNA"/>
</dbReference>
<keyword evidence="3" id="KW-0274">FAD</keyword>
<keyword evidence="2" id="KW-0285">Flavoprotein</keyword>
<feature type="domain" description="FAD-binding" evidence="6">
    <location>
        <begin position="17"/>
        <end position="353"/>
    </location>
</feature>
<dbReference type="PANTHER" id="PTHR47356:SF2">
    <property type="entry name" value="FAD-BINDING DOMAIN-CONTAINING PROTEIN-RELATED"/>
    <property type="match status" value="1"/>
</dbReference>
<evidence type="ECO:0000256" key="2">
    <source>
        <dbReference type="ARBA" id="ARBA00022630"/>
    </source>
</evidence>
<dbReference type="STRING" id="64571.A0A1Y2GGS7"/>
<dbReference type="RefSeq" id="XP_021878541.1">
    <property type="nucleotide sequence ID" value="XM_022028009.1"/>
</dbReference>
<dbReference type="GeneID" id="33569852"/>
<keyword evidence="5" id="KW-0472">Membrane</keyword>
<sequence>MSEPVAIATSPEHIPGVIIVGAGIGGLLLGTILERLGYPYRILERATEMRSLGSAMTLSASVLPVFEQLGLLEELKKISFPCYLLDFYTSNRGFYGAINMETRKGYTGYDTYIFSRPELHELLRKQIPEHKISLGKRVLRTEEIGGRVSVHCGDGTTWEGDILVGADGAYSGVRQSLYKRLEEQGISLPKGDSEDFTIANLCMVGVSEPQNPAKYTILKDEFSHFSTTFGSKGVCSVVSVPGKRVCWYLNKQLTAAEAKTQKFRNTEWGPESIDSMIKEFENVSCPWGGNMGEIIRATPRNLISKVFLEEKVFQTWFHGRTVLLGDACHKMLPGAGLGAVNAMQDAIVLANCIYNMEDNSLKSITAAFQDYYRQRYSRAVQSFQKSATWSQVSYGLTWKERLMRQVMMNCIPSWVHQRAEAKDAAYRPQIAWLPLIPARGSLAMLPQECKRVEDKKTAVAV</sequence>
<organism evidence="7 8">
    <name type="scientific">Lobosporangium transversale</name>
    <dbReference type="NCBI Taxonomy" id="64571"/>
    <lineage>
        <taxon>Eukaryota</taxon>
        <taxon>Fungi</taxon>
        <taxon>Fungi incertae sedis</taxon>
        <taxon>Mucoromycota</taxon>
        <taxon>Mortierellomycotina</taxon>
        <taxon>Mortierellomycetes</taxon>
        <taxon>Mortierellales</taxon>
        <taxon>Mortierellaceae</taxon>
        <taxon>Lobosporangium</taxon>
    </lineage>
</organism>
<evidence type="ECO:0000313" key="7">
    <source>
        <dbReference type="EMBL" id="ORZ08758.1"/>
    </source>
</evidence>
<evidence type="ECO:0000256" key="3">
    <source>
        <dbReference type="ARBA" id="ARBA00022827"/>
    </source>
</evidence>
<dbReference type="GO" id="GO:0004497">
    <property type="term" value="F:monooxygenase activity"/>
    <property type="evidence" value="ECO:0007669"/>
    <property type="project" value="InterPro"/>
</dbReference>
<evidence type="ECO:0000313" key="8">
    <source>
        <dbReference type="Proteomes" id="UP000193648"/>
    </source>
</evidence>